<feature type="active site" description="Nucleophile" evidence="5">
    <location>
        <position position="450"/>
    </location>
</feature>
<evidence type="ECO:0000256" key="4">
    <source>
        <dbReference type="ARBA" id="ARBA00023295"/>
    </source>
</evidence>
<protein>
    <recommendedName>
        <fullName evidence="2">alpha-galactosidase</fullName>
        <ecNumber evidence="2">3.2.1.22</ecNumber>
    </recommendedName>
</protein>
<keyword evidence="8" id="KW-1185">Reference proteome</keyword>
<evidence type="ECO:0000313" key="8">
    <source>
        <dbReference type="Proteomes" id="UP000660862"/>
    </source>
</evidence>
<comment type="caution">
    <text evidence="7">The sequence shown here is derived from an EMBL/GenBank/DDBJ whole genome shotgun (WGS) entry which is preliminary data.</text>
</comment>
<dbReference type="EC" id="3.2.1.22" evidence="2"/>
<dbReference type="Proteomes" id="UP000660862">
    <property type="component" value="Unassembled WGS sequence"/>
</dbReference>
<reference evidence="7" key="1">
    <citation type="journal article" date="2014" name="Int. J. Syst. Evol. Microbiol.">
        <title>Complete genome sequence of Corynebacterium casei LMG S-19264T (=DSM 44701T), isolated from a smear-ripened cheese.</title>
        <authorList>
            <consortium name="US DOE Joint Genome Institute (JGI-PGF)"/>
            <person name="Walter F."/>
            <person name="Albersmeier A."/>
            <person name="Kalinowski J."/>
            <person name="Ruckert C."/>
        </authorList>
    </citation>
    <scope>NUCLEOTIDE SEQUENCE</scope>
    <source>
        <strain evidence="7">CGMCC 1.12195</strain>
    </source>
</reference>
<gene>
    <name evidence="7" type="primary">melA</name>
    <name evidence="7" type="ORF">GCM10007415_34910</name>
</gene>
<dbReference type="PRINTS" id="PR00743">
    <property type="entry name" value="GLHYDRLASE36"/>
</dbReference>
<organism evidence="7 8">
    <name type="scientific">Parapedobacter pyrenivorans</name>
    <dbReference type="NCBI Taxonomy" id="1305674"/>
    <lineage>
        <taxon>Bacteria</taxon>
        <taxon>Pseudomonadati</taxon>
        <taxon>Bacteroidota</taxon>
        <taxon>Sphingobacteriia</taxon>
        <taxon>Sphingobacteriales</taxon>
        <taxon>Sphingobacteriaceae</taxon>
        <taxon>Parapedobacter</taxon>
    </lineage>
</organism>
<accession>A0A917HXM9</accession>
<evidence type="ECO:0000256" key="1">
    <source>
        <dbReference type="ARBA" id="ARBA00001255"/>
    </source>
</evidence>
<dbReference type="SUPFAM" id="SSF51445">
    <property type="entry name" value="(Trans)glycosidases"/>
    <property type="match status" value="1"/>
</dbReference>
<dbReference type="InterPro" id="IPR050985">
    <property type="entry name" value="Alpha-glycosidase_related"/>
</dbReference>
<dbReference type="PANTHER" id="PTHR43053:SF3">
    <property type="entry name" value="ALPHA-GALACTOSIDASE C-RELATED"/>
    <property type="match status" value="1"/>
</dbReference>
<dbReference type="InterPro" id="IPR038417">
    <property type="entry name" value="Alpga-gal_N_sf"/>
</dbReference>
<dbReference type="Gene3D" id="3.20.20.70">
    <property type="entry name" value="Aldolase class I"/>
    <property type="match status" value="1"/>
</dbReference>
<evidence type="ECO:0000256" key="5">
    <source>
        <dbReference type="PIRSR" id="PIRSR005536-1"/>
    </source>
</evidence>
<dbReference type="Gene3D" id="2.70.98.60">
    <property type="entry name" value="alpha-galactosidase from lactobacil brevis"/>
    <property type="match status" value="1"/>
</dbReference>
<keyword evidence="4" id="KW-0326">Glycosidase</keyword>
<dbReference type="AlphaFoldDB" id="A0A917HXM9"/>
<dbReference type="EMBL" id="BMER01000004">
    <property type="protein sequence ID" value="GGG96688.1"/>
    <property type="molecule type" value="Genomic_DNA"/>
</dbReference>
<dbReference type="InterPro" id="IPR013785">
    <property type="entry name" value="Aldolase_TIM"/>
</dbReference>
<evidence type="ECO:0000256" key="3">
    <source>
        <dbReference type="ARBA" id="ARBA00022801"/>
    </source>
</evidence>
<dbReference type="PANTHER" id="PTHR43053">
    <property type="entry name" value="GLYCOSIDASE FAMILY 31"/>
    <property type="match status" value="1"/>
</dbReference>
<feature type="active site" description="Proton donor" evidence="5">
    <location>
        <position position="520"/>
    </location>
</feature>
<dbReference type="GO" id="GO:0004557">
    <property type="term" value="F:alpha-galactosidase activity"/>
    <property type="evidence" value="ECO:0007669"/>
    <property type="project" value="UniProtKB-UniRule"/>
</dbReference>
<comment type="catalytic activity">
    <reaction evidence="1">
        <text>Hydrolysis of terminal, non-reducing alpha-D-galactose residues in alpha-D-galactosides, including galactose oligosaccharides, galactomannans and galactolipids.</text>
        <dbReference type="EC" id="3.2.1.22"/>
    </reaction>
</comment>
<keyword evidence="3" id="KW-0378">Hydrolase</keyword>
<dbReference type="InterPro" id="IPR002252">
    <property type="entry name" value="Glyco_hydro_36"/>
</dbReference>
<evidence type="ECO:0000259" key="6">
    <source>
        <dbReference type="Pfam" id="PF16875"/>
    </source>
</evidence>
<dbReference type="InterPro" id="IPR031704">
    <property type="entry name" value="Glyco_hydro_36_N"/>
</dbReference>
<dbReference type="InterPro" id="IPR017853">
    <property type="entry name" value="GH"/>
</dbReference>
<name>A0A917HXM9_9SPHI</name>
<reference evidence="7" key="2">
    <citation type="submission" date="2020-09" db="EMBL/GenBank/DDBJ databases">
        <authorList>
            <person name="Sun Q."/>
            <person name="Zhou Y."/>
        </authorList>
    </citation>
    <scope>NUCLEOTIDE SEQUENCE</scope>
    <source>
        <strain evidence="7">CGMCC 1.12195</strain>
    </source>
</reference>
<evidence type="ECO:0000313" key="7">
    <source>
        <dbReference type="EMBL" id="GGG96688.1"/>
    </source>
</evidence>
<evidence type="ECO:0000256" key="2">
    <source>
        <dbReference type="ARBA" id="ARBA00012755"/>
    </source>
</evidence>
<dbReference type="CDD" id="cd14791">
    <property type="entry name" value="GH36"/>
    <property type="match status" value="1"/>
</dbReference>
<sequence>MENKRLKQMIMLKKIFIYLSLLVWAHAPNYSQGQTVAKFTGRDADVVNWVNSHFKKGAIPPFSFVYDGIPSKDFIGKWNFSAEPVAESRPGVVAYAYTWTDKRTKLEVVCQLKAYPAYNAVEWVLHFTNGGAADSPALQAVKVIDMDFRDDSSDRITLHYADGTHVSKADFHPRKKVLAPGESLQISPESGRSSDNAFPFFNIESASGQGAMVAVGWSGTWYADFQGHAKNGVSLASGMKWLDTYLHADESIRTPSICLLFWKGEDRMVGHNLFRRFIIEQQTPKINGKPARFPISASFNYGDPFPCNEYTCLTADYAVAIINRYKQFKLTPEVFWLDAGWYTHSGDVENNKNWSNTVGNWTIDSVRFPDGLKPISDAAHRAGAKFMVWFEPERVIKESDWGVNLRKWMLDAKGTDAYLFDLGNKEARDWLCRFIGDFMETNGIDYYRQDFNMTVDNFWAENDEPGRRGIREIRHIEGLYAFWDYLLERFPESIVDNCASGGRRIDFESMKRSAPMWRTDYHYGEPIGYQTHTYGLNFFLPQTGTGVDKDDRFTFRSSLGTSVVYNWKVTDRASSIIEMLRCQQEFREVRSYFYEDYYPLTTFDGMTSDSIWMAYQLHRPSDHSGYIVGFRRQEAPDSAITVKLSGVSPDKRYAVENCDTHDVVLKTGRELSQGLELSLPDPRSSVLLKYTIQND</sequence>
<dbReference type="Pfam" id="PF16875">
    <property type="entry name" value="Glyco_hydro_36N"/>
    <property type="match status" value="1"/>
</dbReference>
<feature type="domain" description="Glycosyl hydrolase family 36 N-terminal" evidence="6">
    <location>
        <begin position="94"/>
        <end position="243"/>
    </location>
</feature>
<dbReference type="GO" id="GO:0016052">
    <property type="term" value="P:carbohydrate catabolic process"/>
    <property type="evidence" value="ECO:0007669"/>
    <property type="project" value="InterPro"/>
</dbReference>
<dbReference type="Pfam" id="PF02065">
    <property type="entry name" value="Melibiase"/>
    <property type="match status" value="1"/>
</dbReference>
<proteinExistence type="predicted"/>